<name>A0ABW4TV79_9SPHN</name>
<dbReference type="PANTHER" id="PTHR32552:SF81">
    <property type="entry name" value="TONB-DEPENDENT OUTER MEMBRANE RECEPTOR"/>
    <property type="match status" value="1"/>
</dbReference>
<comment type="similarity">
    <text evidence="12 14">Belongs to the TonB-dependent receptor family.</text>
</comment>
<evidence type="ECO:0000256" key="13">
    <source>
        <dbReference type="PROSITE-ProRule" id="PRU10144"/>
    </source>
</evidence>
<evidence type="ECO:0000256" key="4">
    <source>
        <dbReference type="ARBA" id="ARBA00022496"/>
    </source>
</evidence>
<keyword evidence="7" id="KW-0408">Iron</keyword>
<comment type="caution">
    <text evidence="19">The sequence shown here is derived from an EMBL/GenBank/DDBJ whole genome shotgun (WGS) entry which is preliminary data.</text>
</comment>
<feature type="short sequence motif" description="TonB C-terminal box" evidence="13">
    <location>
        <begin position="761"/>
        <end position="778"/>
    </location>
</feature>
<dbReference type="PROSITE" id="PS52016">
    <property type="entry name" value="TONB_DEPENDENT_REC_3"/>
    <property type="match status" value="1"/>
</dbReference>
<reference evidence="20" key="1">
    <citation type="journal article" date="2019" name="Int. J. Syst. Evol. Microbiol.">
        <title>The Global Catalogue of Microorganisms (GCM) 10K type strain sequencing project: providing services to taxonomists for standard genome sequencing and annotation.</title>
        <authorList>
            <consortium name="The Broad Institute Genomics Platform"/>
            <consortium name="The Broad Institute Genome Sequencing Center for Infectious Disease"/>
            <person name="Wu L."/>
            <person name="Ma J."/>
        </authorList>
    </citation>
    <scope>NUCLEOTIDE SEQUENCE [LARGE SCALE GENOMIC DNA]</scope>
    <source>
        <strain evidence="20">CGMCC 1.12702</strain>
    </source>
</reference>
<dbReference type="InterPro" id="IPR012910">
    <property type="entry name" value="Plug_dom"/>
</dbReference>
<dbReference type="InterPro" id="IPR036942">
    <property type="entry name" value="Beta-barrel_TonB_sf"/>
</dbReference>
<evidence type="ECO:0000256" key="7">
    <source>
        <dbReference type="ARBA" id="ARBA00023004"/>
    </source>
</evidence>
<feature type="compositionally biased region" description="Low complexity" evidence="15">
    <location>
        <begin position="33"/>
        <end position="55"/>
    </location>
</feature>
<dbReference type="RefSeq" id="WP_380927450.1">
    <property type="nucleotide sequence ID" value="NZ_JBHUGS010000001.1"/>
</dbReference>
<evidence type="ECO:0000256" key="3">
    <source>
        <dbReference type="ARBA" id="ARBA00022452"/>
    </source>
</evidence>
<dbReference type="InterPro" id="IPR010917">
    <property type="entry name" value="TonB_rcpt_CS"/>
</dbReference>
<dbReference type="EMBL" id="JBHUGS010000001">
    <property type="protein sequence ID" value="MFD1949795.1"/>
    <property type="molecule type" value="Genomic_DNA"/>
</dbReference>
<keyword evidence="6 16" id="KW-0732">Signal</keyword>
<keyword evidence="19" id="KW-0675">Receptor</keyword>
<keyword evidence="3 12" id="KW-1134">Transmembrane beta strand</keyword>
<evidence type="ECO:0000313" key="19">
    <source>
        <dbReference type="EMBL" id="MFD1949795.1"/>
    </source>
</evidence>
<dbReference type="InterPro" id="IPR000531">
    <property type="entry name" value="Beta-barrel_TonB"/>
</dbReference>
<dbReference type="SUPFAM" id="SSF56935">
    <property type="entry name" value="Porins"/>
    <property type="match status" value="1"/>
</dbReference>
<feature type="domain" description="TonB-dependent receptor plug" evidence="18">
    <location>
        <begin position="73"/>
        <end position="179"/>
    </location>
</feature>
<dbReference type="Pfam" id="PF07715">
    <property type="entry name" value="Plug"/>
    <property type="match status" value="1"/>
</dbReference>
<proteinExistence type="inferred from homology"/>
<dbReference type="Gene3D" id="2.40.170.20">
    <property type="entry name" value="TonB-dependent receptor, beta-barrel domain"/>
    <property type="match status" value="1"/>
</dbReference>
<feature type="signal peptide" evidence="16">
    <location>
        <begin position="1"/>
        <end position="25"/>
    </location>
</feature>
<evidence type="ECO:0000256" key="9">
    <source>
        <dbReference type="ARBA" id="ARBA00023077"/>
    </source>
</evidence>
<keyword evidence="9 14" id="KW-0798">TonB box</keyword>
<keyword evidence="20" id="KW-1185">Reference proteome</keyword>
<evidence type="ECO:0000256" key="14">
    <source>
        <dbReference type="RuleBase" id="RU003357"/>
    </source>
</evidence>
<dbReference type="PROSITE" id="PS01156">
    <property type="entry name" value="TONB_DEPENDENT_REC_2"/>
    <property type="match status" value="1"/>
</dbReference>
<keyword evidence="5 12" id="KW-0812">Transmembrane</keyword>
<keyword evidence="11 12" id="KW-0998">Cell outer membrane</keyword>
<evidence type="ECO:0000256" key="6">
    <source>
        <dbReference type="ARBA" id="ARBA00022729"/>
    </source>
</evidence>
<dbReference type="InterPro" id="IPR039426">
    <property type="entry name" value="TonB-dep_rcpt-like"/>
</dbReference>
<keyword evidence="8" id="KW-0406">Ion transport</keyword>
<organism evidence="19 20">
    <name type="scientific">Sphingomonas arantia</name>
    <dbReference type="NCBI Taxonomy" id="1460676"/>
    <lineage>
        <taxon>Bacteria</taxon>
        <taxon>Pseudomonadati</taxon>
        <taxon>Pseudomonadota</taxon>
        <taxon>Alphaproteobacteria</taxon>
        <taxon>Sphingomonadales</taxon>
        <taxon>Sphingomonadaceae</taxon>
        <taxon>Sphingomonas</taxon>
    </lineage>
</organism>
<evidence type="ECO:0000256" key="11">
    <source>
        <dbReference type="ARBA" id="ARBA00023237"/>
    </source>
</evidence>
<dbReference type="PANTHER" id="PTHR32552">
    <property type="entry name" value="FERRICHROME IRON RECEPTOR-RELATED"/>
    <property type="match status" value="1"/>
</dbReference>
<evidence type="ECO:0000256" key="10">
    <source>
        <dbReference type="ARBA" id="ARBA00023136"/>
    </source>
</evidence>
<evidence type="ECO:0000256" key="5">
    <source>
        <dbReference type="ARBA" id="ARBA00022692"/>
    </source>
</evidence>
<evidence type="ECO:0000256" key="16">
    <source>
        <dbReference type="SAM" id="SignalP"/>
    </source>
</evidence>
<sequence>MTTNRKVALSALAGTAMWVSGAASAQIADPAGATPQTSANSTTAPAQAATTPAAQNSDLPDIIVTATKTETRLQDTPIAIRVVGGADLTKAGVTDVAGLQRLAPDLGITPDSVFTKIAIRGVSSQDISESADPALTVSIDGEYVNRPVALNASFFDLERIEVLRGPQGTLFGRNSTAGALNIVAAKPVLGAVEGSGTIGYGNYNAIYATGAINLPLGDDVAIRIAGLHNEHDGYVDNGPAGRGDTANIDAVRGSILFSPGALQVYLAGEYVDVDQTGPVQYGLAVNAATPGLTELPGSVAPPALYPTLSQRQVPSEVDLPEGFDRGSFPLPRKGDFQSQQYAVRGRIAYDFGGATLSYIGGYRHVNNQVVLPQNGFLPELFTFYNDRYDTRTQSHEVRLNGGAQGAFVWQVGGFYFDENQIIARGLYLPTPRAFANFFYRPYVKSKSKSAFAQATYWAVPDVLSFTGGIRYTDDKKDSKYINYGFFPSPTMARPPADGSGAGAVIRFPTYTEDKITWTAGVEYKPAQDNLLYAKVSTGYKSGGFDLVGSFSAENLTAYEIGSKNRFFDNMVEFNASGFYYDYKDQQVQVYIDTTVGARTFNAGKSRVWGIETDTSVRLSPNDRVSLIVNYIDAKLQEFSGIPAPTLTNPPANVARLTLDLAGNTAPQAPKWTIGLNYTKTVELGGGYQLVANGFSRFKSKYYLTAFNYAGDEVKAFTTTDLSLEFKLPGNRISLQGYVRNVENNRVKTYAGFTGGGINIYNWNFGQPRTFGAQGTFRF</sequence>
<protein>
    <submittedName>
        <fullName evidence="19">TonB-dependent receptor</fullName>
    </submittedName>
</protein>
<evidence type="ECO:0000256" key="15">
    <source>
        <dbReference type="SAM" id="MobiDB-lite"/>
    </source>
</evidence>
<comment type="subcellular location">
    <subcellularLocation>
        <location evidence="1 12">Cell outer membrane</location>
        <topology evidence="1 12">Multi-pass membrane protein</topology>
    </subcellularLocation>
</comment>
<evidence type="ECO:0000256" key="2">
    <source>
        <dbReference type="ARBA" id="ARBA00022448"/>
    </source>
</evidence>
<keyword evidence="10 12" id="KW-0472">Membrane</keyword>
<evidence type="ECO:0000313" key="20">
    <source>
        <dbReference type="Proteomes" id="UP001597400"/>
    </source>
</evidence>
<evidence type="ECO:0000256" key="8">
    <source>
        <dbReference type="ARBA" id="ARBA00023065"/>
    </source>
</evidence>
<gene>
    <name evidence="19" type="ORF">ACFSGX_03310</name>
</gene>
<feature type="chain" id="PRO_5046715479" evidence="16">
    <location>
        <begin position="26"/>
        <end position="778"/>
    </location>
</feature>
<evidence type="ECO:0000256" key="1">
    <source>
        <dbReference type="ARBA" id="ARBA00004571"/>
    </source>
</evidence>
<evidence type="ECO:0000259" key="17">
    <source>
        <dbReference type="Pfam" id="PF00593"/>
    </source>
</evidence>
<keyword evidence="2 12" id="KW-0813">Transport</keyword>
<feature type="domain" description="TonB-dependent receptor-like beta-barrel" evidence="17">
    <location>
        <begin position="327"/>
        <end position="741"/>
    </location>
</feature>
<accession>A0ABW4TV79</accession>
<dbReference type="Proteomes" id="UP001597400">
    <property type="component" value="Unassembled WGS sequence"/>
</dbReference>
<evidence type="ECO:0000256" key="12">
    <source>
        <dbReference type="PROSITE-ProRule" id="PRU01360"/>
    </source>
</evidence>
<dbReference type="Pfam" id="PF00593">
    <property type="entry name" value="TonB_dep_Rec_b-barrel"/>
    <property type="match status" value="1"/>
</dbReference>
<feature type="region of interest" description="Disordered" evidence="15">
    <location>
        <begin position="30"/>
        <end position="55"/>
    </location>
</feature>
<keyword evidence="4" id="KW-0410">Iron transport</keyword>
<evidence type="ECO:0000259" key="18">
    <source>
        <dbReference type="Pfam" id="PF07715"/>
    </source>
</evidence>